<keyword evidence="2" id="KW-1185">Reference proteome</keyword>
<reference evidence="1" key="4">
    <citation type="submission" date="2019-03" db="UniProtKB">
        <authorList>
            <consortium name="EnsemblPlants"/>
        </authorList>
    </citation>
    <scope>IDENTIFICATION</scope>
</reference>
<sequence>MSYMTGNSTNFRVLAWGLETASHYLRIGRLMSYRHGDLDILHPMRFYRFI</sequence>
<dbReference type="Proteomes" id="UP000015105">
    <property type="component" value="Chromosome 4D"/>
</dbReference>
<reference evidence="2" key="2">
    <citation type="journal article" date="2017" name="Nat. Plants">
        <title>The Aegilops tauschii genome reveals multiple impacts of transposons.</title>
        <authorList>
            <person name="Zhao G."/>
            <person name="Zou C."/>
            <person name="Li K."/>
            <person name="Wang K."/>
            <person name="Li T."/>
            <person name="Gao L."/>
            <person name="Zhang X."/>
            <person name="Wang H."/>
            <person name="Yang Z."/>
            <person name="Liu X."/>
            <person name="Jiang W."/>
            <person name="Mao L."/>
            <person name="Kong X."/>
            <person name="Jiao Y."/>
            <person name="Jia J."/>
        </authorList>
    </citation>
    <scope>NUCLEOTIDE SEQUENCE [LARGE SCALE GENOMIC DNA]</scope>
    <source>
        <strain evidence="2">cv. AL8/78</strain>
    </source>
</reference>
<name>A0A453IMP8_AEGTS</name>
<reference evidence="2" key="1">
    <citation type="journal article" date="2014" name="Science">
        <title>Ancient hybridizations among the ancestral genomes of bread wheat.</title>
        <authorList>
            <consortium name="International Wheat Genome Sequencing Consortium,"/>
            <person name="Marcussen T."/>
            <person name="Sandve S.R."/>
            <person name="Heier L."/>
            <person name="Spannagl M."/>
            <person name="Pfeifer M."/>
            <person name="Jakobsen K.S."/>
            <person name="Wulff B.B."/>
            <person name="Steuernagel B."/>
            <person name="Mayer K.F."/>
            <person name="Olsen O.A."/>
        </authorList>
    </citation>
    <scope>NUCLEOTIDE SEQUENCE [LARGE SCALE GENOMIC DNA]</scope>
    <source>
        <strain evidence="2">cv. AL8/78</strain>
    </source>
</reference>
<protein>
    <submittedName>
        <fullName evidence="1">Uncharacterized protein</fullName>
    </submittedName>
</protein>
<proteinExistence type="predicted"/>
<reference evidence="1" key="3">
    <citation type="journal article" date="2017" name="Nature">
        <title>Genome sequence of the progenitor of the wheat D genome Aegilops tauschii.</title>
        <authorList>
            <person name="Luo M.C."/>
            <person name="Gu Y.Q."/>
            <person name="Puiu D."/>
            <person name="Wang H."/>
            <person name="Twardziok S.O."/>
            <person name="Deal K.R."/>
            <person name="Huo N."/>
            <person name="Zhu T."/>
            <person name="Wang L."/>
            <person name="Wang Y."/>
            <person name="McGuire P.E."/>
            <person name="Liu S."/>
            <person name="Long H."/>
            <person name="Ramasamy R.K."/>
            <person name="Rodriguez J.C."/>
            <person name="Van S.L."/>
            <person name="Yuan L."/>
            <person name="Wang Z."/>
            <person name="Xia Z."/>
            <person name="Xiao L."/>
            <person name="Anderson O.D."/>
            <person name="Ouyang S."/>
            <person name="Liang Y."/>
            <person name="Zimin A.V."/>
            <person name="Pertea G."/>
            <person name="Qi P."/>
            <person name="Bennetzen J.L."/>
            <person name="Dai X."/>
            <person name="Dawson M.W."/>
            <person name="Muller H.G."/>
            <person name="Kugler K."/>
            <person name="Rivarola-Duarte L."/>
            <person name="Spannagl M."/>
            <person name="Mayer K.F.X."/>
            <person name="Lu F.H."/>
            <person name="Bevan M.W."/>
            <person name="Leroy P."/>
            <person name="Li P."/>
            <person name="You F.M."/>
            <person name="Sun Q."/>
            <person name="Liu Z."/>
            <person name="Lyons E."/>
            <person name="Wicker T."/>
            <person name="Salzberg S.L."/>
            <person name="Devos K.M."/>
            <person name="Dvorak J."/>
        </authorList>
    </citation>
    <scope>NUCLEOTIDE SEQUENCE [LARGE SCALE GENOMIC DNA]</scope>
    <source>
        <strain evidence="1">cv. AL8/78</strain>
    </source>
</reference>
<accession>A0A453IMP8</accession>
<dbReference type="Gramene" id="AET4Gv20615500.4">
    <property type="protein sequence ID" value="AET4Gv20615500.4"/>
    <property type="gene ID" value="AET4Gv20615500"/>
</dbReference>
<evidence type="ECO:0000313" key="2">
    <source>
        <dbReference type="Proteomes" id="UP000015105"/>
    </source>
</evidence>
<reference evidence="1" key="5">
    <citation type="journal article" date="2021" name="G3 (Bethesda)">
        <title>Aegilops tauschii genome assembly Aet v5.0 features greater sequence contiguity and improved annotation.</title>
        <authorList>
            <person name="Wang L."/>
            <person name="Zhu T."/>
            <person name="Rodriguez J.C."/>
            <person name="Deal K.R."/>
            <person name="Dubcovsky J."/>
            <person name="McGuire P.E."/>
            <person name="Lux T."/>
            <person name="Spannagl M."/>
            <person name="Mayer K.F.X."/>
            <person name="Baldrich P."/>
            <person name="Meyers B.C."/>
            <person name="Huo N."/>
            <person name="Gu Y.Q."/>
            <person name="Zhou H."/>
            <person name="Devos K.M."/>
            <person name="Bennetzen J.L."/>
            <person name="Unver T."/>
            <person name="Budak H."/>
            <person name="Gulick P.J."/>
            <person name="Galiba G."/>
            <person name="Kalapos B."/>
            <person name="Nelson D.R."/>
            <person name="Li P."/>
            <person name="You F.M."/>
            <person name="Luo M.C."/>
            <person name="Dvorak J."/>
        </authorList>
    </citation>
    <scope>NUCLEOTIDE SEQUENCE [LARGE SCALE GENOMIC DNA]</scope>
    <source>
        <strain evidence="1">cv. AL8/78</strain>
    </source>
</reference>
<dbReference type="EnsemblPlants" id="AET4Gv20615500.4">
    <property type="protein sequence ID" value="AET4Gv20615500.4"/>
    <property type="gene ID" value="AET4Gv20615500"/>
</dbReference>
<dbReference type="AlphaFoldDB" id="A0A453IMP8"/>
<evidence type="ECO:0000313" key="1">
    <source>
        <dbReference type="EnsemblPlants" id="AET4Gv20615500.4"/>
    </source>
</evidence>
<organism evidence="1 2">
    <name type="scientific">Aegilops tauschii subsp. strangulata</name>
    <name type="common">Goatgrass</name>
    <dbReference type="NCBI Taxonomy" id="200361"/>
    <lineage>
        <taxon>Eukaryota</taxon>
        <taxon>Viridiplantae</taxon>
        <taxon>Streptophyta</taxon>
        <taxon>Embryophyta</taxon>
        <taxon>Tracheophyta</taxon>
        <taxon>Spermatophyta</taxon>
        <taxon>Magnoliopsida</taxon>
        <taxon>Liliopsida</taxon>
        <taxon>Poales</taxon>
        <taxon>Poaceae</taxon>
        <taxon>BOP clade</taxon>
        <taxon>Pooideae</taxon>
        <taxon>Triticodae</taxon>
        <taxon>Triticeae</taxon>
        <taxon>Triticinae</taxon>
        <taxon>Aegilops</taxon>
    </lineage>
</organism>